<comment type="caution">
    <text evidence="8">The sequence shown here is derived from an EMBL/GenBank/DDBJ whole genome shotgun (WGS) entry which is preliminary data.</text>
</comment>
<accession>A0ABP3WY14</accession>
<evidence type="ECO:0000256" key="7">
    <source>
        <dbReference type="SAM" id="Phobius"/>
    </source>
</evidence>
<feature type="transmembrane region" description="Helical" evidence="7">
    <location>
        <begin position="12"/>
        <end position="30"/>
    </location>
</feature>
<dbReference type="Pfam" id="PF01899">
    <property type="entry name" value="MNHE"/>
    <property type="match status" value="1"/>
</dbReference>
<organism evidence="8 9">
    <name type="scientific">Aliiglaciecola litoralis</name>
    <dbReference type="NCBI Taxonomy" id="582857"/>
    <lineage>
        <taxon>Bacteria</taxon>
        <taxon>Pseudomonadati</taxon>
        <taxon>Pseudomonadota</taxon>
        <taxon>Gammaproteobacteria</taxon>
        <taxon>Alteromonadales</taxon>
        <taxon>Alteromonadaceae</taxon>
        <taxon>Aliiglaciecola</taxon>
    </lineage>
</organism>
<dbReference type="EMBL" id="BAAAFD010000008">
    <property type="protein sequence ID" value="GAA0858198.1"/>
    <property type="molecule type" value="Genomic_DNA"/>
</dbReference>
<evidence type="ECO:0000256" key="6">
    <source>
        <dbReference type="ARBA" id="ARBA00023136"/>
    </source>
</evidence>
<evidence type="ECO:0000256" key="1">
    <source>
        <dbReference type="ARBA" id="ARBA00004651"/>
    </source>
</evidence>
<sequence length="151" mass="16876">MALWLLLSGHYNALLISLGVVSVLFTLYMSKRMDAIDHESHPIHISAKLIKFWVLLAGKVFTANIDVALRILGFRPTEPQLIKLKLNQCSDLTKVIYANAITLTPGSASLHIEDGYLYVHTISKQGAQDLLNGDMEPLIPLYENNNTDMQQ</sequence>
<dbReference type="PANTHER" id="PTHR34584:SF1">
    <property type="entry name" value="NA(+)_H(+) ANTIPORTER SUBUNIT E1"/>
    <property type="match status" value="1"/>
</dbReference>
<protein>
    <submittedName>
        <fullName evidence="8">Na+/H+ antiporter subunit E</fullName>
    </submittedName>
</protein>
<dbReference type="PANTHER" id="PTHR34584">
    <property type="entry name" value="NA(+)/H(+) ANTIPORTER SUBUNIT E1"/>
    <property type="match status" value="1"/>
</dbReference>
<comment type="similarity">
    <text evidence="2">Belongs to the CPA3 antiporters (TC 2.A.63) subunit E family.</text>
</comment>
<evidence type="ECO:0000313" key="8">
    <source>
        <dbReference type="EMBL" id="GAA0858198.1"/>
    </source>
</evidence>
<evidence type="ECO:0000256" key="3">
    <source>
        <dbReference type="ARBA" id="ARBA00022475"/>
    </source>
</evidence>
<keyword evidence="9" id="KW-1185">Reference proteome</keyword>
<evidence type="ECO:0000256" key="2">
    <source>
        <dbReference type="ARBA" id="ARBA00006228"/>
    </source>
</evidence>
<dbReference type="InterPro" id="IPR002758">
    <property type="entry name" value="Cation_antiport_E"/>
</dbReference>
<proteinExistence type="inferred from homology"/>
<evidence type="ECO:0000256" key="5">
    <source>
        <dbReference type="ARBA" id="ARBA00022989"/>
    </source>
</evidence>
<dbReference type="Proteomes" id="UP001500359">
    <property type="component" value="Unassembled WGS sequence"/>
</dbReference>
<name>A0ABP3WY14_9ALTE</name>
<comment type="subcellular location">
    <subcellularLocation>
        <location evidence="1">Cell membrane</location>
        <topology evidence="1">Multi-pass membrane protein</topology>
    </subcellularLocation>
</comment>
<keyword evidence="6 7" id="KW-0472">Membrane</keyword>
<gene>
    <name evidence="8" type="ORF">GCM10009114_26890</name>
</gene>
<keyword evidence="5 7" id="KW-1133">Transmembrane helix</keyword>
<keyword evidence="4 7" id="KW-0812">Transmembrane</keyword>
<reference evidence="9" key="1">
    <citation type="journal article" date="2019" name="Int. J. Syst. Evol. Microbiol.">
        <title>The Global Catalogue of Microorganisms (GCM) 10K type strain sequencing project: providing services to taxonomists for standard genome sequencing and annotation.</title>
        <authorList>
            <consortium name="The Broad Institute Genomics Platform"/>
            <consortium name="The Broad Institute Genome Sequencing Center for Infectious Disease"/>
            <person name="Wu L."/>
            <person name="Ma J."/>
        </authorList>
    </citation>
    <scope>NUCLEOTIDE SEQUENCE [LARGE SCALE GENOMIC DNA]</scope>
    <source>
        <strain evidence="9">JCM 15896</strain>
    </source>
</reference>
<evidence type="ECO:0000256" key="4">
    <source>
        <dbReference type="ARBA" id="ARBA00022692"/>
    </source>
</evidence>
<keyword evidence="3" id="KW-1003">Cell membrane</keyword>
<dbReference type="RefSeq" id="WP_343860807.1">
    <property type="nucleotide sequence ID" value="NZ_BAAAFD010000008.1"/>
</dbReference>
<evidence type="ECO:0000313" key="9">
    <source>
        <dbReference type="Proteomes" id="UP001500359"/>
    </source>
</evidence>